<dbReference type="InterPro" id="IPR058192">
    <property type="entry name" value="WHD_ROQ1-like"/>
</dbReference>
<gene>
    <name evidence="9" type="ORF">POPTR_013G097900</name>
</gene>
<keyword evidence="6" id="KW-0520">NAD</keyword>
<dbReference type="Gene3D" id="1.10.8.430">
    <property type="entry name" value="Helical domain of apoptotic protease-activating factors"/>
    <property type="match status" value="1"/>
</dbReference>
<evidence type="ECO:0000259" key="8">
    <source>
        <dbReference type="PROSITE" id="PS50104"/>
    </source>
</evidence>
<dbReference type="Pfam" id="PF23282">
    <property type="entry name" value="WHD_ROQ1"/>
    <property type="match status" value="1"/>
</dbReference>
<dbReference type="Pfam" id="PF00931">
    <property type="entry name" value="NB-ARC"/>
    <property type="match status" value="1"/>
</dbReference>
<evidence type="ECO:0000256" key="1">
    <source>
        <dbReference type="ARBA" id="ARBA00011982"/>
    </source>
</evidence>
<dbReference type="GO" id="GO:0007165">
    <property type="term" value="P:signal transduction"/>
    <property type="evidence" value="ECO:0007669"/>
    <property type="project" value="InterPro"/>
</dbReference>
<sequence>MDDRGLERGKTIEPALWQAIEDSRFSIVVFSRDYASSPWCLDELVKIVQCMKEMGHTVLPVFYDVDPSEVADQKGNYKKAFIEHKEKLSENLDKVKCWSDCLSTVANLSGWDVRNRDESQSIKKIVEYIQCKLSFTLPTISKNLVAIDSRLKVLNEYIDEQANDTLFIGICGMGGMEKTTVARVLYDRIRWQFGGSCFLANVREVFSEKDGLCRLQEQLLLEISMELPTARDSSRRIDLIKRRLRLKKVLLILDDVDDEEQLQMLAAEHGSFGPGSRIIITSRNKHVLDSHGVTRIYEAEKLNDKDALMLFSWKAFKRDQPAEDLSELSKQVVGYANGLPLALEVIGSFLHKRGLREWKSAIDRMNDMPDRKIIDALRISFDGLHELEKKIFLDIACFLKGMKKDRITRLLDSCGFHADIGMQALIEKSLIRVSRDEIRMHNLLQKMGEEIVRCESPEEPGRRSRLCTYKDVCDALKDSTGKIESVFLDLPKAKEAPWKMTAFSKMTKLRLLKIHNVELSEGPEYLSNELRFLEWHAYPSKSLPACFYLDELVELYMSCSCIEQLWYGCKGSSPRPGFGIAVPGNEIPGWFTHQSKESSIRVQVPSNYLDGDDNGWMGFAACVTFSAYGKSPLFCHFKVDGKENYPSPIYIGCNSMQALSDHLWLFYLSFDYLKELKEWENEACSELELSFHSYEQGVKVKNCGVRLVNSPYTPLWQSPTGRLIVASKEATSSYIDSLANSSSYSQWMHDVFFSFRGEHTSNNFTHLYTTLVQKGII</sequence>
<dbReference type="SUPFAM" id="SSF52540">
    <property type="entry name" value="P-loop containing nucleoside triphosphate hydrolases"/>
    <property type="match status" value="1"/>
</dbReference>
<dbReference type="GO" id="GO:0006952">
    <property type="term" value="P:defense response"/>
    <property type="evidence" value="ECO:0007669"/>
    <property type="project" value="UniProtKB-KW"/>
</dbReference>
<dbReference type="InterPro" id="IPR045344">
    <property type="entry name" value="C-JID"/>
</dbReference>
<dbReference type="InterPro" id="IPR000157">
    <property type="entry name" value="TIR_dom"/>
</dbReference>
<comment type="catalytic activity">
    <reaction evidence="7">
        <text>NAD(+) + H2O = ADP-D-ribose + nicotinamide + H(+)</text>
        <dbReference type="Rhea" id="RHEA:16301"/>
        <dbReference type="ChEBI" id="CHEBI:15377"/>
        <dbReference type="ChEBI" id="CHEBI:15378"/>
        <dbReference type="ChEBI" id="CHEBI:17154"/>
        <dbReference type="ChEBI" id="CHEBI:57540"/>
        <dbReference type="ChEBI" id="CHEBI:57967"/>
        <dbReference type="EC" id="3.2.2.6"/>
    </reaction>
    <physiologicalReaction direction="left-to-right" evidence="7">
        <dbReference type="Rhea" id="RHEA:16302"/>
    </physiologicalReaction>
</comment>
<dbReference type="PANTHER" id="PTHR11017:SF559">
    <property type="entry name" value="DISEASE RESISTANCE PROTEIN CHL1"/>
    <property type="match status" value="1"/>
</dbReference>
<proteinExistence type="predicted"/>
<dbReference type="InParanoid" id="A0A3N7FZS8"/>
<dbReference type="Pfam" id="PF20160">
    <property type="entry name" value="C-JID"/>
    <property type="match status" value="1"/>
</dbReference>
<dbReference type="InterPro" id="IPR042197">
    <property type="entry name" value="Apaf_helical"/>
</dbReference>
<dbReference type="AlphaFoldDB" id="A0A3N7FZS8"/>
<evidence type="ECO:0000256" key="6">
    <source>
        <dbReference type="ARBA" id="ARBA00023027"/>
    </source>
</evidence>
<dbReference type="PROSITE" id="PS50104">
    <property type="entry name" value="TIR"/>
    <property type="match status" value="1"/>
</dbReference>
<dbReference type="SUPFAM" id="SSF52058">
    <property type="entry name" value="L domain-like"/>
    <property type="match status" value="1"/>
</dbReference>
<dbReference type="SUPFAM" id="SSF52200">
    <property type="entry name" value="Toll/Interleukin receptor TIR domain"/>
    <property type="match status" value="2"/>
</dbReference>
<evidence type="ECO:0000313" key="10">
    <source>
        <dbReference type="Proteomes" id="UP000006729"/>
    </source>
</evidence>
<dbReference type="EMBL" id="CM009302">
    <property type="protein sequence ID" value="RQO99219.1"/>
    <property type="molecule type" value="Genomic_DNA"/>
</dbReference>
<dbReference type="EMBL" id="CM009302">
    <property type="protein sequence ID" value="RQO99220.1"/>
    <property type="molecule type" value="Genomic_DNA"/>
</dbReference>
<evidence type="ECO:0000313" key="9">
    <source>
        <dbReference type="EMBL" id="RQO99220.1"/>
    </source>
</evidence>
<dbReference type="InterPro" id="IPR002182">
    <property type="entry name" value="NB-ARC"/>
</dbReference>
<dbReference type="InterPro" id="IPR035897">
    <property type="entry name" value="Toll_tir_struct_dom_sf"/>
</dbReference>
<dbReference type="InterPro" id="IPR036390">
    <property type="entry name" value="WH_DNA-bd_sf"/>
</dbReference>
<evidence type="ECO:0000256" key="5">
    <source>
        <dbReference type="ARBA" id="ARBA00022821"/>
    </source>
</evidence>
<dbReference type="Pfam" id="PF01582">
    <property type="entry name" value="TIR"/>
    <property type="match status" value="1"/>
</dbReference>
<keyword evidence="5" id="KW-0611">Plant defense</keyword>
<name>A0A3N7FZS8_POPTR</name>
<keyword evidence="4" id="KW-0378">Hydrolase</keyword>
<dbReference type="EC" id="3.2.2.6" evidence="1"/>
<dbReference type="SUPFAM" id="SSF46785">
    <property type="entry name" value="Winged helix' DNA-binding domain"/>
    <property type="match status" value="1"/>
</dbReference>
<dbReference type="Proteomes" id="UP000006729">
    <property type="component" value="Chromosome 13"/>
</dbReference>
<evidence type="ECO:0000256" key="7">
    <source>
        <dbReference type="ARBA" id="ARBA00047304"/>
    </source>
</evidence>
<protein>
    <recommendedName>
        <fullName evidence="1">ADP-ribosyl cyclase/cyclic ADP-ribose hydrolase</fullName>
        <ecNumber evidence="1">3.2.2.6</ecNumber>
    </recommendedName>
</protein>
<keyword evidence="2" id="KW-0433">Leucine-rich repeat</keyword>
<dbReference type="InterPro" id="IPR044974">
    <property type="entry name" value="Disease_R_plants"/>
</dbReference>
<evidence type="ECO:0000256" key="2">
    <source>
        <dbReference type="ARBA" id="ARBA00022614"/>
    </source>
</evidence>
<feature type="domain" description="TIR" evidence="8">
    <location>
        <begin position="1"/>
        <end position="133"/>
    </location>
</feature>
<dbReference type="PANTHER" id="PTHR11017">
    <property type="entry name" value="LEUCINE-RICH REPEAT-CONTAINING PROTEIN"/>
    <property type="match status" value="1"/>
</dbReference>
<dbReference type="Gene3D" id="3.40.50.10140">
    <property type="entry name" value="Toll/interleukin-1 receptor homology (TIR) domain"/>
    <property type="match status" value="1"/>
</dbReference>
<reference evidence="9 10" key="1">
    <citation type="journal article" date="2006" name="Science">
        <title>The genome of black cottonwood, Populus trichocarpa (Torr. &amp; Gray).</title>
        <authorList>
            <person name="Tuskan G.A."/>
            <person name="Difazio S."/>
            <person name="Jansson S."/>
            <person name="Bohlmann J."/>
            <person name="Grigoriev I."/>
            <person name="Hellsten U."/>
            <person name="Putnam N."/>
            <person name="Ralph S."/>
            <person name="Rombauts S."/>
            <person name="Salamov A."/>
            <person name="Schein J."/>
            <person name="Sterck L."/>
            <person name="Aerts A."/>
            <person name="Bhalerao R.R."/>
            <person name="Bhalerao R.P."/>
            <person name="Blaudez D."/>
            <person name="Boerjan W."/>
            <person name="Brun A."/>
            <person name="Brunner A."/>
            <person name="Busov V."/>
            <person name="Campbell M."/>
            <person name="Carlson J."/>
            <person name="Chalot M."/>
            <person name="Chapman J."/>
            <person name="Chen G.L."/>
            <person name="Cooper D."/>
            <person name="Coutinho P.M."/>
            <person name="Couturier J."/>
            <person name="Covert S."/>
            <person name="Cronk Q."/>
            <person name="Cunningham R."/>
            <person name="Davis J."/>
            <person name="Degroeve S."/>
            <person name="Dejardin A."/>
            <person name="Depamphilis C."/>
            <person name="Detter J."/>
            <person name="Dirks B."/>
            <person name="Dubchak I."/>
            <person name="Duplessis S."/>
            <person name="Ehlting J."/>
            <person name="Ellis B."/>
            <person name="Gendler K."/>
            <person name="Goodstein D."/>
            <person name="Gribskov M."/>
            <person name="Grimwood J."/>
            <person name="Groover A."/>
            <person name="Gunter L."/>
            <person name="Hamberger B."/>
            <person name="Heinze B."/>
            <person name="Helariutta Y."/>
            <person name="Henrissat B."/>
            <person name="Holligan D."/>
            <person name="Holt R."/>
            <person name="Huang W."/>
            <person name="Islam-Faridi N."/>
            <person name="Jones S."/>
            <person name="Jones-Rhoades M."/>
            <person name="Jorgensen R."/>
            <person name="Joshi C."/>
            <person name="Kangasjarvi J."/>
            <person name="Karlsson J."/>
            <person name="Kelleher C."/>
            <person name="Kirkpatrick R."/>
            <person name="Kirst M."/>
            <person name="Kohler A."/>
            <person name="Kalluri U."/>
            <person name="Larimer F."/>
            <person name="Leebens-Mack J."/>
            <person name="Leple J.C."/>
            <person name="Locascio P."/>
            <person name="Lou Y."/>
            <person name="Lucas S."/>
            <person name="Martin F."/>
            <person name="Montanini B."/>
            <person name="Napoli C."/>
            <person name="Nelson D.R."/>
            <person name="Nelson C."/>
            <person name="Nieminen K."/>
            <person name="Nilsson O."/>
            <person name="Pereda V."/>
            <person name="Peter G."/>
            <person name="Philippe R."/>
            <person name="Pilate G."/>
            <person name="Poliakov A."/>
            <person name="Razumovskaya J."/>
            <person name="Richardson P."/>
            <person name="Rinaldi C."/>
            <person name="Ritland K."/>
            <person name="Rouze P."/>
            <person name="Ryaboy D."/>
            <person name="Schmutz J."/>
            <person name="Schrader J."/>
            <person name="Segerman B."/>
            <person name="Shin H."/>
            <person name="Siddiqui A."/>
            <person name="Sterky F."/>
            <person name="Terry A."/>
            <person name="Tsai C.J."/>
            <person name="Uberbacher E."/>
            <person name="Unneberg P."/>
            <person name="Vahala J."/>
            <person name="Wall K."/>
            <person name="Wessler S."/>
            <person name="Yang G."/>
            <person name="Yin T."/>
            <person name="Douglas C."/>
            <person name="Marra M."/>
            <person name="Sandberg G."/>
            <person name="Van de Peer Y."/>
            <person name="Rokhsar D."/>
        </authorList>
    </citation>
    <scope>NUCLEOTIDE SEQUENCE [LARGE SCALE GENOMIC DNA]</scope>
    <source>
        <strain evidence="10">cv. Nisqually</strain>
        <strain evidence="9">Nisqually-1</strain>
    </source>
</reference>
<dbReference type="InterPro" id="IPR027417">
    <property type="entry name" value="P-loop_NTPase"/>
</dbReference>
<keyword evidence="3" id="KW-0677">Repeat</keyword>
<evidence type="ECO:0000256" key="3">
    <source>
        <dbReference type="ARBA" id="ARBA00022737"/>
    </source>
</evidence>
<dbReference type="GO" id="GO:0043531">
    <property type="term" value="F:ADP binding"/>
    <property type="evidence" value="ECO:0007669"/>
    <property type="project" value="InterPro"/>
</dbReference>
<reference evidence="9" key="2">
    <citation type="submission" date="2017-07" db="EMBL/GenBank/DDBJ databases">
        <title>WGS assembly of Populus trichocarpa.</title>
        <authorList>
            <person name="Tuskan G."/>
            <person name="Difazio S."/>
            <person name="Jansson S."/>
            <person name="Bohlmann J."/>
            <person name="Grigoriev I."/>
            <person name="Hellsten U."/>
            <person name="Putnam N."/>
            <person name="Ralph S."/>
            <person name="Rombauts S."/>
            <person name="Salamov A."/>
            <person name="Schein J."/>
            <person name="Sterck L."/>
            <person name="Aerts A."/>
            <person name="Bhalerao R."/>
            <person name="Bhalerao R."/>
            <person name="Blaudez D."/>
            <person name="Boerjan W."/>
            <person name="Brun A."/>
            <person name="Brunner A."/>
            <person name="Busov V."/>
            <person name="Campbell M."/>
            <person name="Carlson J."/>
            <person name="Chalot M."/>
            <person name="Chapman J."/>
            <person name="Chen G."/>
            <person name="Cooper D."/>
            <person name="Coutinho P."/>
            <person name="Couturier J."/>
            <person name="Covert S."/>
            <person name="Cronk Q."/>
            <person name="Cunningham R."/>
            <person name="Davis J."/>
            <person name="Degroeve S."/>
            <person name="Dejardin A."/>
            <person name="Depamphilis C."/>
            <person name="Detter J."/>
            <person name="Dirks B."/>
            <person name="Dubchak I."/>
            <person name="Duplessis S."/>
            <person name="Ehlting J."/>
            <person name="Ellis B."/>
            <person name="Gendler K."/>
            <person name="Goodstein D."/>
            <person name="Gribskov M."/>
            <person name="Grimwood J."/>
            <person name="Groover A."/>
            <person name="Gunter L."/>
            <person name="Hamberger B."/>
            <person name="Heinze B."/>
            <person name="Helariutta Y."/>
            <person name="Henrissat B."/>
            <person name="Holligan D."/>
            <person name="Holt R."/>
            <person name="Huang W."/>
            <person name="Islam-Faridi N."/>
            <person name="Jones S."/>
            <person name="Jones-Rhoades M."/>
            <person name="Jorgensen R."/>
            <person name="Joshi C."/>
            <person name="Kangasjarvi J."/>
            <person name="Karlsson J."/>
            <person name="Kelleher C."/>
            <person name="Kirkpatrick R."/>
            <person name="Kirst M."/>
            <person name="Kohler A."/>
            <person name="Kalluri U."/>
            <person name="Larimer F."/>
            <person name="Leebens-Mack J."/>
            <person name="Leple J."/>
            <person name="Locascio P."/>
            <person name="Lou Y."/>
            <person name="Lucas S."/>
            <person name="Martin F."/>
            <person name="Montanini B."/>
            <person name="Napoli C."/>
            <person name="Nelson D."/>
            <person name="Nelson C."/>
            <person name="Nieminen K."/>
            <person name="Nilsson O."/>
            <person name="Pereda V."/>
            <person name="Peter G."/>
            <person name="Philippe R."/>
            <person name="Pilate G."/>
            <person name="Poliakov A."/>
            <person name="Razumovskaya J."/>
            <person name="Richardson P."/>
            <person name="Rinaldi C."/>
            <person name="Ritland K."/>
            <person name="Rouze P."/>
            <person name="Ryaboy D."/>
            <person name="Schmutz J."/>
            <person name="Schrader J."/>
            <person name="Segerman B."/>
            <person name="Shin H."/>
            <person name="Siddiqui A."/>
            <person name="Sterky F."/>
            <person name="Terry A."/>
            <person name="Tsai C."/>
            <person name="Uberbacher E."/>
            <person name="Unneberg P."/>
            <person name="Vahala J."/>
            <person name="Wall K."/>
            <person name="Wessler S."/>
            <person name="Yang G."/>
            <person name="Yin T."/>
            <person name="Douglas C."/>
            <person name="Marra M."/>
            <person name="Sandberg G."/>
            <person name="Van De Peer Y."/>
            <person name="Rokhsar D."/>
        </authorList>
    </citation>
    <scope>NUCLEOTIDE SEQUENCE</scope>
    <source>
        <strain evidence="9">Nisqually-1</strain>
    </source>
</reference>
<organism evidence="9 10">
    <name type="scientific">Populus trichocarpa</name>
    <name type="common">Western balsam poplar</name>
    <name type="synonym">Populus balsamifera subsp. trichocarpa</name>
    <dbReference type="NCBI Taxonomy" id="3694"/>
    <lineage>
        <taxon>Eukaryota</taxon>
        <taxon>Viridiplantae</taxon>
        <taxon>Streptophyta</taxon>
        <taxon>Embryophyta</taxon>
        <taxon>Tracheophyta</taxon>
        <taxon>Spermatophyta</taxon>
        <taxon>Magnoliopsida</taxon>
        <taxon>eudicotyledons</taxon>
        <taxon>Gunneridae</taxon>
        <taxon>Pentapetalae</taxon>
        <taxon>rosids</taxon>
        <taxon>fabids</taxon>
        <taxon>Malpighiales</taxon>
        <taxon>Salicaceae</taxon>
        <taxon>Saliceae</taxon>
        <taxon>Populus</taxon>
    </lineage>
</organism>
<dbReference type="SMART" id="SM00255">
    <property type="entry name" value="TIR"/>
    <property type="match status" value="1"/>
</dbReference>
<keyword evidence="10" id="KW-1185">Reference proteome</keyword>
<accession>A0A3N7FZS8</accession>
<evidence type="ECO:0000256" key="4">
    <source>
        <dbReference type="ARBA" id="ARBA00022801"/>
    </source>
</evidence>
<dbReference type="GO" id="GO:0061809">
    <property type="term" value="F:NAD+ nucleosidase activity, cyclic ADP-ribose generating"/>
    <property type="evidence" value="ECO:0007669"/>
    <property type="project" value="UniProtKB-EC"/>
</dbReference>
<dbReference type="Gene3D" id="3.40.50.300">
    <property type="entry name" value="P-loop containing nucleotide triphosphate hydrolases"/>
    <property type="match status" value="1"/>
</dbReference>
<dbReference type="PRINTS" id="PR00364">
    <property type="entry name" value="DISEASERSIST"/>
</dbReference>